<dbReference type="GO" id="GO:0031966">
    <property type="term" value="C:mitochondrial membrane"/>
    <property type="evidence" value="ECO:0007669"/>
    <property type="project" value="UniProtKB-SubCell"/>
</dbReference>
<evidence type="ECO:0000256" key="10">
    <source>
        <dbReference type="ARBA" id="ARBA00022982"/>
    </source>
</evidence>
<feature type="transmembrane region" description="Helical" evidence="17">
    <location>
        <begin position="147"/>
        <end position="167"/>
    </location>
</feature>
<evidence type="ECO:0000256" key="12">
    <source>
        <dbReference type="ARBA" id="ARBA00023027"/>
    </source>
</evidence>
<feature type="transmembrane region" description="Helical" evidence="17">
    <location>
        <begin position="34"/>
        <end position="50"/>
    </location>
</feature>
<name>A0A9E9J1X7_9NEOP</name>
<evidence type="ECO:0000256" key="8">
    <source>
        <dbReference type="ARBA" id="ARBA00022692"/>
    </source>
</evidence>
<comment type="function">
    <text evidence="1">Core subunit of the mitochondrial membrane respiratory chain NADH dehydrogenase (Complex I) that is believed to belong to the minimal assembly required for catalysis. Complex I functions in the transfer of electrons from NADH to the respiratory chain. The immediate electron acceptor for the enzyme is believed to be ubiquinone.</text>
</comment>
<dbReference type="AlphaFoldDB" id="A0A9E9J1X7"/>
<organism evidence="19">
    <name type="scientific">Goniodes dissimilis</name>
    <name type="common">brown chicken louse</name>
    <dbReference type="NCBI Taxonomy" id="186210"/>
    <lineage>
        <taxon>Eukaryota</taxon>
        <taxon>Metazoa</taxon>
        <taxon>Ecdysozoa</taxon>
        <taxon>Arthropoda</taxon>
        <taxon>Hexapoda</taxon>
        <taxon>Insecta</taxon>
        <taxon>Pterygota</taxon>
        <taxon>Neoptera</taxon>
        <taxon>Paraneoptera</taxon>
        <taxon>Psocodea</taxon>
        <taxon>Troctomorpha</taxon>
        <taxon>Phthiraptera</taxon>
        <taxon>Ischnocera</taxon>
        <taxon>Philopteridae</taxon>
        <taxon>Goniodes</taxon>
    </lineage>
</organism>
<proteinExistence type="inferred from homology"/>
<evidence type="ECO:0000256" key="14">
    <source>
        <dbReference type="ARBA" id="ARBA00023128"/>
    </source>
</evidence>
<evidence type="ECO:0000256" key="13">
    <source>
        <dbReference type="ARBA" id="ARBA00023075"/>
    </source>
</evidence>
<dbReference type="GO" id="GO:0008137">
    <property type="term" value="F:NADH dehydrogenase (ubiquinone) activity"/>
    <property type="evidence" value="ECO:0007669"/>
    <property type="project" value="UniProtKB-UniRule"/>
</dbReference>
<feature type="transmembrane region" description="Helical" evidence="17">
    <location>
        <begin position="179"/>
        <end position="198"/>
    </location>
</feature>
<keyword evidence="14 17" id="KW-0496">Mitochondrion</keyword>
<feature type="transmembrane region" description="Helical" evidence="17">
    <location>
        <begin position="205"/>
        <end position="226"/>
    </location>
</feature>
<evidence type="ECO:0000256" key="4">
    <source>
        <dbReference type="ARBA" id="ARBA00012944"/>
    </source>
</evidence>
<evidence type="ECO:0000256" key="16">
    <source>
        <dbReference type="ARBA" id="ARBA00049551"/>
    </source>
</evidence>
<evidence type="ECO:0000256" key="6">
    <source>
        <dbReference type="ARBA" id="ARBA00022448"/>
    </source>
</evidence>
<sequence length="401" mass="44387">MSLAILLSWSLVLMWLTYYQSVVTVMFFVDDLSVLMICLTMMVGVMIFCVSKSGANLKLSFYSVIISILFFSSSSWLMMFIWFELSLIPVTLIVVVGGAYPERVAAAMYMFMFTFIPSSPLLMMILSMEVDGDQFIYETNIKSMSQILMMSVAFLAKVPLFFLHPWLPKAHVEAPLEGSMLLAGLMLKFGAYGLIRVWSAFSETWLSLIYVMGMFGSVMSLLVAISSDDMKMSVALSSVSHMNLCLANLATITQMSVEAGGIILVTHGLTSPLLFVVVTSVYMMVGTRSVLVSKGTCSGFNLTSSLVWVGWIHNISIPPMYSFTGELMEMSTILSVSWISWAIMGIYLTLTSVFSFINLGMLTHSPWKGDVKLGYSWNPVSVLSVVVTLILVLSFVFDGIK</sequence>
<dbReference type="InterPro" id="IPR001750">
    <property type="entry name" value="ND/Mrp_TM"/>
</dbReference>
<keyword evidence="10 17" id="KW-0249">Electron transport</keyword>
<keyword evidence="7 17" id="KW-0679">Respiratory chain</keyword>
<keyword evidence="8 17" id="KW-0812">Transmembrane</keyword>
<feature type="transmembrane region" description="Helical" evidence="17">
    <location>
        <begin position="7"/>
        <end position="28"/>
    </location>
</feature>
<accession>A0A9E9J1X7</accession>
<feature type="transmembrane region" description="Helical" evidence="17">
    <location>
        <begin position="377"/>
        <end position="397"/>
    </location>
</feature>
<evidence type="ECO:0000256" key="2">
    <source>
        <dbReference type="ARBA" id="ARBA00004225"/>
    </source>
</evidence>
<dbReference type="EMBL" id="ON585585">
    <property type="protein sequence ID" value="WAO28634.1"/>
    <property type="molecule type" value="Genomic_DNA"/>
</dbReference>
<geneLocation type="mitochondrion" evidence="19"/>
<dbReference type="PRINTS" id="PR01437">
    <property type="entry name" value="NUOXDRDTASE4"/>
</dbReference>
<keyword evidence="9" id="KW-1278">Translocase</keyword>
<feature type="transmembrane region" description="Helical" evidence="17">
    <location>
        <begin position="103"/>
        <end position="126"/>
    </location>
</feature>
<dbReference type="GO" id="GO:0015990">
    <property type="term" value="P:electron transport coupled proton transport"/>
    <property type="evidence" value="ECO:0007669"/>
    <property type="project" value="TreeGrafter"/>
</dbReference>
<comment type="subcellular location">
    <subcellularLocation>
        <location evidence="2 17">Mitochondrion membrane</location>
        <topology evidence="2 17">Multi-pass membrane protein</topology>
    </subcellularLocation>
</comment>
<evidence type="ECO:0000256" key="7">
    <source>
        <dbReference type="ARBA" id="ARBA00022660"/>
    </source>
</evidence>
<reference evidence="19" key="1">
    <citation type="submission" date="2022-05" db="EMBL/GenBank/DDBJ databases">
        <authorList>
            <person name="Nie Y."/>
        </authorList>
    </citation>
    <scope>NUCLEOTIDE SEQUENCE</scope>
</reference>
<comment type="similarity">
    <text evidence="3 17">Belongs to the complex I subunit 4 family.</text>
</comment>
<evidence type="ECO:0000256" key="1">
    <source>
        <dbReference type="ARBA" id="ARBA00003257"/>
    </source>
</evidence>
<keyword evidence="15 17" id="KW-0472">Membrane</keyword>
<dbReference type="GO" id="GO:0042773">
    <property type="term" value="P:ATP synthesis coupled electron transport"/>
    <property type="evidence" value="ECO:0007669"/>
    <property type="project" value="InterPro"/>
</dbReference>
<evidence type="ECO:0000313" key="19">
    <source>
        <dbReference type="EMBL" id="WAO28634.1"/>
    </source>
</evidence>
<evidence type="ECO:0000259" key="18">
    <source>
        <dbReference type="Pfam" id="PF00361"/>
    </source>
</evidence>
<dbReference type="PANTHER" id="PTHR43507:SF20">
    <property type="entry name" value="NADH-UBIQUINONE OXIDOREDUCTASE CHAIN 4"/>
    <property type="match status" value="1"/>
</dbReference>
<feature type="transmembrane region" description="Helical" evidence="17">
    <location>
        <begin position="262"/>
        <end position="285"/>
    </location>
</feature>
<keyword evidence="6 17" id="KW-0813">Transport</keyword>
<evidence type="ECO:0000256" key="17">
    <source>
        <dbReference type="RuleBase" id="RU003297"/>
    </source>
</evidence>
<dbReference type="InterPro" id="IPR003918">
    <property type="entry name" value="NADH_UbQ_OxRdtase"/>
</dbReference>
<evidence type="ECO:0000256" key="3">
    <source>
        <dbReference type="ARBA" id="ARBA00009025"/>
    </source>
</evidence>
<keyword evidence="13 17" id="KW-0830">Ubiquinone</keyword>
<evidence type="ECO:0000256" key="5">
    <source>
        <dbReference type="ARBA" id="ARBA00021006"/>
    </source>
</evidence>
<evidence type="ECO:0000256" key="15">
    <source>
        <dbReference type="ARBA" id="ARBA00023136"/>
    </source>
</evidence>
<protein>
    <recommendedName>
        <fullName evidence="5 17">NADH-ubiquinone oxidoreductase chain 4</fullName>
        <ecNumber evidence="4 17">7.1.1.2</ecNumber>
    </recommendedName>
</protein>
<feature type="domain" description="NADH:quinone oxidoreductase/Mrp antiporter transmembrane" evidence="18">
    <location>
        <begin position="73"/>
        <end position="349"/>
    </location>
</feature>
<gene>
    <name evidence="19" type="primary">ND4</name>
</gene>
<evidence type="ECO:0000256" key="9">
    <source>
        <dbReference type="ARBA" id="ARBA00022967"/>
    </source>
</evidence>
<comment type="function">
    <text evidence="17">Core subunit of the mitochondrial membrane respiratory chain NADH dehydrogenase (Complex I) which catalyzes electron transfer from NADH through the respiratory chain, using ubiquinone as an electron acceptor. Essential for the catalytic activity and assembly of complex I.</text>
</comment>
<evidence type="ECO:0000256" key="11">
    <source>
        <dbReference type="ARBA" id="ARBA00022989"/>
    </source>
</evidence>
<dbReference type="EC" id="7.1.1.2" evidence="4 17"/>
<keyword evidence="12 17" id="KW-0520">NAD</keyword>
<dbReference type="PANTHER" id="PTHR43507">
    <property type="entry name" value="NADH-UBIQUINONE OXIDOREDUCTASE CHAIN 4"/>
    <property type="match status" value="1"/>
</dbReference>
<comment type="catalytic activity">
    <reaction evidence="16 17">
        <text>a ubiquinone + NADH + 5 H(+)(in) = a ubiquinol + NAD(+) + 4 H(+)(out)</text>
        <dbReference type="Rhea" id="RHEA:29091"/>
        <dbReference type="Rhea" id="RHEA-COMP:9565"/>
        <dbReference type="Rhea" id="RHEA-COMP:9566"/>
        <dbReference type="ChEBI" id="CHEBI:15378"/>
        <dbReference type="ChEBI" id="CHEBI:16389"/>
        <dbReference type="ChEBI" id="CHEBI:17976"/>
        <dbReference type="ChEBI" id="CHEBI:57540"/>
        <dbReference type="ChEBI" id="CHEBI:57945"/>
        <dbReference type="EC" id="7.1.1.2"/>
    </reaction>
</comment>
<keyword evidence="11 17" id="KW-1133">Transmembrane helix</keyword>
<dbReference type="Pfam" id="PF00361">
    <property type="entry name" value="Proton_antipo_M"/>
    <property type="match status" value="1"/>
</dbReference>
<dbReference type="GO" id="GO:0003954">
    <property type="term" value="F:NADH dehydrogenase activity"/>
    <property type="evidence" value="ECO:0007669"/>
    <property type="project" value="TreeGrafter"/>
</dbReference>
<feature type="transmembrane region" description="Helical" evidence="17">
    <location>
        <begin position="336"/>
        <end position="357"/>
    </location>
</feature>
<dbReference type="GO" id="GO:0048039">
    <property type="term" value="F:ubiquinone binding"/>
    <property type="evidence" value="ECO:0007669"/>
    <property type="project" value="TreeGrafter"/>
</dbReference>
<feature type="transmembrane region" description="Helical" evidence="17">
    <location>
        <begin position="62"/>
        <end position="83"/>
    </location>
</feature>